<evidence type="ECO:0000256" key="1">
    <source>
        <dbReference type="ARBA" id="ARBA00022987"/>
    </source>
</evidence>
<protein>
    <submittedName>
        <fullName evidence="4">Gas vesicle protein</fullName>
    </submittedName>
</protein>
<reference evidence="4 5" key="1">
    <citation type="submission" date="2023-03" db="EMBL/GenBank/DDBJ databases">
        <title>Draft genome sequence of Streptomyces sp. RB6PN23 isolated from peat swamp forest in Thailand.</title>
        <authorList>
            <person name="Klaysubun C."/>
            <person name="Duangmal K."/>
        </authorList>
    </citation>
    <scope>NUCLEOTIDE SEQUENCE [LARGE SCALE GENOMIC DNA]</scope>
    <source>
        <strain evidence="4 5">RB6PN23</strain>
    </source>
</reference>
<proteinExistence type="inferred from homology"/>
<keyword evidence="1" id="KW-0304">Gas vesicle</keyword>
<dbReference type="RefSeq" id="WP_276095994.1">
    <property type="nucleotide sequence ID" value="NZ_JARJBC010000022.1"/>
</dbReference>
<evidence type="ECO:0000313" key="4">
    <source>
        <dbReference type="EMBL" id="MDF3293020.1"/>
    </source>
</evidence>
<comment type="similarity">
    <text evidence="3">Belongs to the gas vesicle GvpA family.</text>
</comment>
<name>A0ABT5ZTT6_9ACTN</name>
<dbReference type="InterPro" id="IPR000638">
    <property type="entry name" value="Gas-vesicle_GvpA-like"/>
</dbReference>
<dbReference type="PANTHER" id="PTHR35344:SF4">
    <property type="entry name" value="GAS VESICLE PROTEIN A1"/>
    <property type="match status" value="1"/>
</dbReference>
<accession>A0ABT5ZTT6</accession>
<evidence type="ECO:0000256" key="2">
    <source>
        <dbReference type="ARBA" id="ARBA00035108"/>
    </source>
</evidence>
<evidence type="ECO:0000256" key="3">
    <source>
        <dbReference type="ARBA" id="ARBA00035646"/>
    </source>
</evidence>
<gene>
    <name evidence="4" type="ORF">P3G67_28155</name>
</gene>
<sequence length="85" mass="8913">MSTPRGEHLPSSTPLGLQGRQVALVDLLDRVLAGGVVVAGEITLCIADVDLVRISLRALVASIRAASNPDTAGQHPDETPEGNFW</sequence>
<evidence type="ECO:0000313" key="5">
    <source>
        <dbReference type="Proteomes" id="UP001216579"/>
    </source>
</evidence>
<comment type="caution">
    <text evidence="4">The sequence shown here is derived from an EMBL/GenBank/DDBJ whole genome shotgun (WGS) entry which is preliminary data.</text>
</comment>
<keyword evidence="5" id="KW-1185">Reference proteome</keyword>
<dbReference type="Pfam" id="PF00741">
    <property type="entry name" value="Gas_vesicle"/>
    <property type="match status" value="1"/>
</dbReference>
<dbReference type="InterPro" id="IPR050530">
    <property type="entry name" value="GvpA"/>
</dbReference>
<dbReference type="PANTHER" id="PTHR35344">
    <property type="entry name" value="GAS VESICLE STRUCTURAL PROTEIN 2-RELATED"/>
    <property type="match status" value="1"/>
</dbReference>
<organism evidence="4 5">
    <name type="scientific">Streptomyces silvisoli</name>
    <dbReference type="NCBI Taxonomy" id="3034235"/>
    <lineage>
        <taxon>Bacteria</taxon>
        <taxon>Bacillati</taxon>
        <taxon>Actinomycetota</taxon>
        <taxon>Actinomycetes</taxon>
        <taxon>Kitasatosporales</taxon>
        <taxon>Streptomycetaceae</taxon>
        <taxon>Streptomyces</taxon>
    </lineage>
</organism>
<dbReference type="Proteomes" id="UP001216579">
    <property type="component" value="Unassembled WGS sequence"/>
</dbReference>
<dbReference type="EMBL" id="JARJBC010000022">
    <property type="protein sequence ID" value="MDF3293020.1"/>
    <property type="molecule type" value="Genomic_DNA"/>
</dbReference>
<comment type="subcellular location">
    <subcellularLocation>
        <location evidence="2">Gas vesicle</location>
    </subcellularLocation>
</comment>